<gene>
    <name evidence="2" type="ORF">CERSUDRAFT_79491</name>
</gene>
<dbReference type="EMBL" id="KB445791">
    <property type="protein sequence ID" value="EMD41870.1"/>
    <property type="molecule type" value="Genomic_DNA"/>
</dbReference>
<evidence type="ECO:0000313" key="3">
    <source>
        <dbReference type="Proteomes" id="UP000016930"/>
    </source>
</evidence>
<evidence type="ECO:0000256" key="1">
    <source>
        <dbReference type="SAM" id="MobiDB-lite"/>
    </source>
</evidence>
<reference evidence="2 3" key="1">
    <citation type="journal article" date="2012" name="Proc. Natl. Acad. Sci. U.S.A.">
        <title>Comparative genomics of Ceriporiopsis subvermispora and Phanerochaete chrysosporium provide insight into selective ligninolysis.</title>
        <authorList>
            <person name="Fernandez-Fueyo E."/>
            <person name="Ruiz-Duenas F.J."/>
            <person name="Ferreira P."/>
            <person name="Floudas D."/>
            <person name="Hibbett D.S."/>
            <person name="Canessa P."/>
            <person name="Larrondo L.F."/>
            <person name="James T.Y."/>
            <person name="Seelenfreund D."/>
            <person name="Lobos S."/>
            <person name="Polanco R."/>
            <person name="Tello M."/>
            <person name="Honda Y."/>
            <person name="Watanabe T."/>
            <person name="Watanabe T."/>
            <person name="Ryu J.S."/>
            <person name="Kubicek C.P."/>
            <person name="Schmoll M."/>
            <person name="Gaskell J."/>
            <person name="Hammel K.E."/>
            <person name="St John F.J."/>
            <person name="Vanden Wymelenberg A."/>
            <person name="Sabat G."/>
            <person name="Splinter BonDurant S."/>
            <person name="Syed K."/>
            <person name="Yadav J.S."/>
            <person name="Doddapaneni H."/>
            <person name="Subramanian V."/>
            <person name="Lavin J.L."/>
            <person name="Oguiza J.A."/>
            <person name="Perez G."/>
            <person name="Pisabarro A.G."/>
            <person name="Ramirez L."/>
            <person name="Santoyo F."/>
            <person name="Master E."/>
            <person name="Coutinho P.M."/>
            <person name="Henrissat B."/>
            <person name="Lombard V."/>
            <person name="Magnuson J.K."/>
            <person name="Kuees U."/>
            <person name="Hori C."/>
            <person name="Igarashi K."/>
            <person name="Samejima M."/>
            <person name="Held B.W."/>
            <person name="Barry K.W."/>
            <person name="LaButti K.M."/>
            <person name="Lapidus A."/>
            <person name="Lindquist E.A."/>
            <person name="Lucas S.M."/>
            <person name="Riley R."/>
            <person name="Salamov A.A."/>
            <person name="Hoffmeister D."/>
            <person name="Schwenk D."/>
            <person name="Hadar Y."/>
            <person name="Yarden O."/>
            <person name="de Vries R.P."/>
            <person name="Wiebenga A."/>
            <person name="Stenlid J."/>
            <person name="Eastwood D."/>
            <person name="Grigoriev I.V."/>
            <person name="Berka R.M."/>
            <person name="Blanchette R.A."/>
            <person name="Kersten P."/>
            <person name="Martinez A.T."/>
            <person name="Vicuna R."/>
            <person name="Cullen D."/>
        </authorList>
    </citation>
    <scope>NUCLEOTIDE SEQUENCE [LARGE SCALE GENOMIC DNA]</scope>
    <source>
        <strain evidence="2 3">B</strain>
    </source>
</reference>
<evidence type="ECO:0000313" key="2">
    <source>
        <dbReference type="EMBL" id="EMD41870.1"/>
    </source>
</evidence>
<organism evidence="2 3">
    <name type="scientific">Ceriporiopsis subvermispora (strain B)</name>
    <name type="common">White-rot fungus</name>
    <name type="synonym">Gelatoporia subvermispora</name>
    <dbReference type="NCBI Taxonomy" id="914234"/>
    <lineage>
        <taxon>Eukaryota</taxon>
        <taxon>Fungi</taxon>
        <taxon>Dikarya</taxon>
        <taxon>Basidiomycota</taxon>
        <taxon>Agaricomycotina</taxon>
        <taxon>Agaricomycetes</taxon>
        <taxon>Polyporales</taxon>
        <taxon>Gelatoporiaceae</taxon>
        <taxon>Gelatoporia</taxon>
    </lineage>
</organism>
<name>M2RBQ0_CERS8</name>
<feature type="region of interest" description="Disordered" evidence="1">
    <location>
        <begin position="39"/>
        <end position="65"/>
    </location>
</feature>
<sequence>MAMNLRRDGMKLMPWEGQDLKNTAGSGMNILEKDLPSTLRGAAKSGERASITVRQPLRSAPAEGL</sequence>
<dbReference type="HOGENOM" id="CLU_2849490_0_0_1"/>
<keyword evidence="3" id="KW-1185">Reference proteome</keyword>
<dbReference type="Proteomes" id="UP000016930">
    <property type="component" value="Unassembled WGS sequence"/>
</dbReference>
<proteinExistence type="predicted"/>
<protein>
    <submittedName>
        <fullName evidence="2">Uncharacterized protein</fullName>
    </submittedName>
</protein>
<accession>M2RBQ0</accession>
<dbReference type="AlphaFoldDB" id="M2RBQ0"/>